<comment type="caution">
    <text evidence="6">The sequence shown here is derived from an EMBL/GenBank/DDBJ whole genome shotgun (WGS) entry which is preliminary data.</text>
</comment>
<feature type="DNA-binding region" description="H-T-H motif" evidence="4">
    <location>
        <begin position="44"/>
        <end position="63"/>
    </location>
</feature>
<dbReference type="InterPro" id="IPR009057">
    <property type="entry name" value="Homeodomain-like_sf"/>
</dbReference>
<dbReference type="GO" id="GO:0000976">
    <property type="term" value="F:transcription cis-regulatory region binding"/>
    <property type="evidence" value="ECO:0007669"/>
    <property type="project" value="TreeGrafter"/>
</dbReference>
<reference evidence="6 7" key="1">
    <citation type="submission" date="2019-03" db="EMBL/GenBank/DDBJ databases">
        <title>Draft Genome Sequence of Desulfosporosinus fructosivorans Strain 63.6F, Isolated from Marine Sediment in the Baltic Sea.</title>
        <authorList>
            <person name="Hausmann B."/>
            <person name="Vandieken V."/>
            <person name="Pjevac P."/>
            <person name="Schreck K."/>
            <person name="Herbold C.W."/>
            <person name="Loy A."/>
        </authorList>
    </citation>
    <scope>NUCLEOTIDE SEQUENCE [LARGE SCALE GENOMIC DNA]</scope>
    <source>
        <strain evidence="6 7">63.6F</strain>
    </source>
</reference>
<evidence type="ECO:0000313" key="7">
    <source>
        <dbReference type="Proteomes" id="UP000298460"/>
    </source>
</evidence>
<dbReference type="RefSeq" id="WP_135548299.1">
    <property type="nucleotide sequence ID" value="NZ_SPQQ01000005.1"/>
</dbReference>
<evidence type="ECO:0000256" key="4">
    <source>
        <dbReference type="PROSITE-ProRule" id="PRU00335"/>
    </source>
</evidence>
<dbReference type="InterPro" id="IPR050109">
    <property type="entry name" value="HTH-type_TetR-like_transc_reg"/>
</dbReference>
<dbReference type="EMBL" id="SPQQ01000005">
    <property type="protein sequence ID" value="TGE37279.1"/>
    <property type="molecule type" value="Genomic_DNA"/>
</dbReference>
<feature type="domain" description="HTH tetR-type" evidence="5">
    <location>
        <begin position="21"/>
        <end position="81"/>
    </location>
</feature>
<evidence type="ECO:0000256" key="1">
    <source>
        <dbReference type="ARBA" id="ARBA00023015"/>
    </source>
</evidence>
<dbReference type="Pfam" id="PF00440">
    <property type="entry name" value="TetR_N"/>
    <property type="match status" value="1"/>
</dbReference>
<dbReference type="OrthoDB" id="9780824at2"/>
<dbReference type="Proteomes" id="UP000298460">
    <property type="component" value="Unassembled WGS sequence"/>
</dbReference>
<evidence type="ECO:0000259" key="5">
    <source>
        <dbReference type="PROSITE" id="PS50977"/>
    </source>
</evidence>
<keyword evidence="1" id="KW-0805">Transcription regulation</keyword>
<dbReference type="AlphaFoldDB" id="A0A4Z0R486"/>
<dbReference type="PRINTS" id="PR00455">
    <property type="entry name" value="HTHTETR"/>
</dbReference>
<dbReference type="InterPro" id="IPR001647">
    <property type="entry name" value="HTH_TetR"/>
</dbReference>
<dbReference type="SUPFAM" id="SSF46689">
    <property type="entry name" value="Homeodomain-like"/>
    <property type="match status" value="1"/>
</dbReference>
<evidence type="ECO:0000313" key="6">
    <source>
        <dbReference type="EMBL" id="TGE37279.1"/>
    </source>
</evidence>
<keyword evidence="3" id="KW-0804">Transcription</keyword>
<evidence type="ECO:0000256" key="3">
    <source>
        <dbReference type="ARBA" id="ARBA00023163"/>
    </source>
</evidence>
<name>A0A4Z0R486_9FIRM</name>
<evidence type="ECO:0000256" key="2">
    <source>
        <dbReference type="ARBA" id="ARBA00023125"/>
    </source>
</evidence>
<dbReference type="PROSITE" id="PS50977">
    <property type="entry name" value="HTH_TETR_2"/>
    <property type="match status" value="1"/>
</dbReference>
<dbReference type="GO" id="GO:0003700">
    <property type="term" value="F:DNA-binding transcription factor activity"/>
    <property type="evidence" value="ECO:0007669"/>
    <property type="project" value="TreeGrafter"/>
</dbReference>
<keyword evidence="2 4" id="KW-0238">DNA-binding</keyword>
<gene>
    <name evidence="6" type="ORF">E4K67_15620</name>
</gene>
<accession>A0A4Z0R486</accession>
<organism evidence="6 7">
    <name type="scientific">Desulfosporosinus fructosivorans</name>
    <dbReference type="NCBI Taxonomy" id="2018669"/>
    <lineage>
        <taxon>Bacteria</taxon>
        <taxon>Bacillati</taxon>
        <taxon>Bacillota</taxon>
        <taxon>Clostridia</taxon>
        <taxon>Eubacteriales</taxon>
        <taxon>Desulfitobacteriaceae</taxon>
        <taxon>Desulfosporosinus</taxon>
    </lineage>
</organism>
<proteinExistence type="predicted"/>
<dbReference type="Gene3D" id="1.10.357.10">
    <property type="entry name" value="Tetracycline Repressor, domain 2"/>
    <property type="match status" value="1"/>
</dbReference>
<keyword evidence="7" id="KW-1185">Reference proteome</keyword>
<dbReference type="PANTHER" id="PTHR30055:SF234">
    <property type="entry name" value="HTH-TYPE TRANSCRIPTIONAL REGULATOR BETI"/>
    <property type="match status" value="1"/>
</dbReference>
<dbReference type="PANTHER" id="PTHR30055">
    <property type="entry name" value="HTH-TYPE TRANSCRIPTIONAL REGULATOR RUTR"/>
    <property type="match status" value="1"/>
</dbReference>
<sequence length="204" mass="23328">MSEGKSNRRAYTSPLRCNQKENTRDRILDTVAEIISEGRILDFSVKDVAVRAGISYGTVYRHFPTRESFLEALYEIASEIMDQSSPFNPQSLDDIPAMAEKTLEIFEERATLVQAFTIALYANNVKPKSRHQRDHKIQEMVMERNSRLSLGAARQITAIISNLYSSLTWATLRQRYGLNSNETADALNWALQTLIKDITRHEED</sequence>
<protein>
    <submittedName>
        <fullName evidence="6">TetR/AcrR family transcriptional regulator</fullName>
    </submittedName>
</protein>